<dbReference type="InterPro" id="IPR003395">
    <property type="entry name" value="RecF/RecN/SMC_N"/>
</dbReference>
<gene>
    <name evidence="2" type="ORF">OBE_06903</name>
</gene>
<evidence type="ECO:0000313" key="2">
    <source>
        <dbReference type="EMBL" id="EKC64561.1"/>
    </source>
</evidence>
<accession>K1TZA3</accession>
<evidence type="ECO:0000259" key="1">
    <source>
        <dbReference type="Pfam" id="PF02463"/>
    </source>
</evidence>
<dbReference type="Pfam" id="PF02463">
    <property type="entry name" value="SMC_N"/>
    <property type="match status" value="1"/>
</dbReference>
<dbReference type="EMBL" id="AJWZ01004736">
    <property type="protein sequence ID" value="EKC64561.1"/>
    <property type="molecule type" value="Genomic_DNA"/>
</dbReference>
<feature type="non-terminal residue" evidence="2">
    <location>
        <position position="1"/>
    </location>
</feature>
<feature type="domain" description="RecF/RecN/SMC N-terminal" evidence="1">
    <location>
        <begin position="34"/>
        <end position="111"/>
    </location>
</feature>
<name>K1TZA3_9ZZZZ</name>
<dbReference type="Gene3D" id="3.40.50.300">
    <property type="entry name" value="P-loop containing nucleotide triphosphate hydrolases"/>
    <property type="match status" value="1"/>
</dbReference>
<proteinExistence type="predicted"/>
<comment type="caution">
    <text evidence="2">The sequence shown here is derived from an EMBL/GenBank/DDBJ whole genome shotgun (WGS) entry which is preliminary data.</text>
</comment>
<protein>
    <submittedName>
        <fullName evidence="2">Protein containing RecF/RecN/SMC protein</fullName>
    </submittedName>
</protein>
<organism evidence="2">
    <name type="scientific">human gut metagenome</name>
    <dbReference type="NCBI Taxonomy" id="408170"/>
    <lineage>
        <taxon>unclassified sequences</taxon>
        <taxon>metagenomes</taxon>
        <taxon>organismal metagenomes</taxon>
    </lineage>
</organism>
<dbReference type="InterPro" id="IPR027417">
    <property type="entry name" value="P-loop_NTPase"/>
</dbReference>
<reference evidence="2" key="1">
    <citation type="journal article" date="2013" name="Environ. Microbiol.">
        <title>Microbiota from the distal guts of lean and obese adolescents exhibit partial functional redundancy besides clear differences in community structure.</title>
        <authorList>
            <person name="Ferrer M."/>
            <person name="Ruiz A."/>
            <person name="Lanza F."/>
            <person name="Haange S.B."/>
            <person name="Oberbach A."/>
            <person name="Till H."/>
            <person name="Bargiela R."/>
            <person name="Campoy C."/>
            <person name="Segura M.T."/>
            <person name="Richter M."/>
            <person name="von Bergen M."/>
            <person name="Seifert J."/>
            <person name="Suarez A."/>
        </authorList>
    </citation>
    <scope>NUCLEOTIDE SEQUENCE</scope>
</reference>
<dbReference type="AlphaFoldDB" id="K1TZA3"/>
<sequence length="114" mass="12583">GNLYGALYSVLATDDPNQRKSMHYIGSCIGRAAYLLVLGEQSMKSLRGAKAEDVIFAGTQNRKSLGFAEASIVIDNSDGKLPIEYNEVTVTRKLYRSGETGYFINKHHVDLKIL</sequence>